<dbReference type="eggNOG" id="arCOG02014">
    <property type="taxonomic scope" value="Archaea"/>
</dbReference>
<feature type="domain" description="Anthranilate synthase component I N-terminal" evidence="8">
    <location>
        <begin position="45"/>
        <end position="189"/>
    </location>
</feature>
<comment type="catalytic activity">
    <reaction evidence="6">
        <text>chorismate + L-glutamine = anthranilate + pyruvate + L-glutamate + H(+)</text>
        <dbReference type="Rhea" id="RHEA:21732"/>
        <dbReference type="ChEBI" id="CHEBI:15361"/>
        <dbReference type="ChEBI" id="CHEBI:15378"/>
        <dbReference type="ChEBI" id="CHEBI:16567"/>
        <dbReference type="ChEBI" id="CHEBI:29748"/>
        <dbReference type="ChEBI" id="CHEBI:29985"/>
        <dbReference type="ChEBI" id="CHEBI:58359"/>
        <dbReference type="EC" id="4.1.3.27"/>
    </reaction>
</comment>
<evidence type="ECO:0000256" key="6">
    <source>
        <dbReference type="ARBA" id="ARBA00047683"/>
    </source>
</evidence>
<dbReference type="HOGENOM" id="CLU_006493_9_3_2"/>
<evidence type="ECO:0000259" key="8">
    <source>
        <dbReference type="Pfam" id="PF04715"/>
    </source>
</evidence>
<dbReference type="Pfam" id="PF04715">
    <property type="entry name" value="Anth_synt_I_N"/>
    <property type="match status" value="1"/>
</dbReference>
<dbReference type="EC" id="4.1.3.27" evidence="3"/>
<dbReference type="PANTHER" id="PTHR11236:SF9">
    <property type="entry name" value="ANTHRANILATE SYNTHASE COMPONENT 1"/>
    <property type="match status" value="1"/>
</dbReference>
<keyword evidence="9" id="KW-0456">Lyase</keyword>
<dbReference type="OrthoDB" id="25514at2157"/>
<proteinExistence type="inferred from homology"/>
<dbReference type="InterPro" id="IPR005801">
    <property type="entry name" value="ADC_synthase"/>
</dbReference>
<dbReference type="Proteomes" id="UP000002457">
    <property type="component" value="Chromosome"/>
</dbReference>
<dbReference type="STRING" id="521011.Mpal_0219"/>
<accession>B8GJ32</accession>
<keyword evidence="10" id="KW-1185">Reference proteome</keyword>
<comment type="similarity">
    <text evidence="2">Belongs to the anthranilate synthase component I family.</text>
</comment>
<feature type="domain" description="Chorismate-utilising enzyme C-terminal" evidence="7">
    <location>
        <begin position="250"/>
        <end position="502"/>
    </location>
</feature>
<dbReference type="GeneID" id="7270604"/>
<dbReference type="EMBL" id="CP001338">
    <property type="protein sequence ID" value="ACL15605.1"/>
    <property type="molecule type" value="Genomic_DNA"/>
</dbReference>
<organism evidence="9 10">
    <name type="scientific">Methanosphaerula palustris (strain ATCC BAA-1556 / DSM 19958 / E1-9c)</name>
    <dbReference type="NCBI Taxonomy" id="521011"/>
    <lineage>
        <taxon>Archaea</taxon>
        <taxon>Methanobacteriati</taxon>
        <taxon>Methanobacteriota</taxon>
        <taxon>Stenosarchaea group</taxon>
        <taxon>Methanomicrobia</taxon>
        <taxon>Methanomicrobiales</taxon>
        <taxon>Methanoregulaceae</taxon>
        <taxon>Methanosphaerula</taxon>
    </lineage>
</organism>
<dbReference type="SUPFAM" id="SSF56322">
    <property type="entry name" value="ADC synthase"/>
    <property type="match status" value="1"/>
</dbReference>
<reference evidence="9 10" key="1">
    <citation type="journal article" date="2015" name="Genome Announc.">
        <title>Complete Genome Sequence of Methanosphaerula palustris E1-9CT, a Hydrogenotrophic Methanogen Isolated from a Minerotrophic Fen Peatland.</title>
        <authorList>
            <person name="Cadillo-Quiroz H."/>
            <person name="Browne P."/>
            <person name="Kyrpides N."/>
            <person name="Woyke T."/>
            <person name="Goodwin L."/>
            <person name="Detter C."/>
            <person name="Yavitt J.B."/>
            <person name="Zinder S.H."/>
        </authorList>
    </citation>
    <scope>NUCLEOTIDE SEQUENCE [LARGE SCALE GENOMIC DNA]</scope>
    <source>
        <strain evidence="10">ATCC BAA-1556 / DSM 19958 / E1-9c</strain>
    </source>
</reference>
<keyword evidence="4" id="KW-0822">Tryptophan biosynthesis</keyword>
<evidence type="ECO:0000256" key="1">
    <source>
        <dbReference type="ARBA" id="ARBA00004873"/>
    </source>
</evidence>
<protein>
    <recommendedName>
        <fullName evidence="3">anthranilate synthase</fullName>
        <ecNumber evidence="3">4.1.3.27</ecNumber>
    </recommendedName>
</protein>
<dbReference type="GO" id="GO:0004049">
    <property type="term" value="F:anthranilate synthase activity"/>
    <property type="evidence" value="ECO:0007669"/>
    <property type="project" value="UniProtKB-EC"/>
</dbReference>
<sequence>MKITNVHQNFEDELKMNLSKEEYTTLARDLAKPLLIPLTCTIPIDDLSPAVGYRALAKGVGALLESVEGPTRLARYSFIAIDPPLKIQFRGNGGVELDGDSRFIAIATAPKGRNPVEQLESVMSRFTYAGIRVPPFAGGMIGSFSYELAPQIHPGLRPSLRQIREEPFLGTFMLVTGGAVFEHLAGTITLFTTPMLGQEQDAGAAYEQAREHLRLLCKTLDQLRKETPRQIFPEERRRNAETYISSLSPAAYQDAVLKAREHIHAGDILQAVISRQITCPYAGDPFLLYRAQRAINPGPYLYYLDFQDHQIAGSSPEMLVRVEGRTVTTVPIAGTRRRGKNEEEDLALATDLLNDPKERAEHLMLVDLARNDIGRVSTYGSVRVRDFMTIERFSHVQHIVSTVQGTLADHLTCFDAFTSCFPAGTVSGAPKVRAMEIINDLEPQDRGLYAGAVGYIGFDRTLDFAIAIRTVVIRDGIAAIQVGAGIVADSVPEHEWKETEAKAAAMMQALDLAGGSV</sequence>
<evidence type="ECO:0000313" key="9">
    <source>
        <dbReference type="EMBL" id="ACL15605.1"/>
    </source>
</evidence>
<dbReference type="RefSeq" id="WP_012616924.1">
    <property type="nucleotide sequence ID" value="NC_011832.1"/>
</dbReference>
<dbReference type="AlphaFoldDB" id="B8GJ32"/>
<dbReference type="InterPro" id="IPR006805">
    <property type="entry name" value="Anth_synth_I_N"/>
</dbReference>
<dbReference type="PRINTS" id="PR00095">
    <property type="entry name" value="ANTSNTHASEI"/>
</dbReference>
<dbReference type="PANTHER" id="PTHR11236">
    <property type="entry name" value="AMINOBENZOATE/ANTHRANILATE SYNTHASE"/>
    <property type="match status" value="1"/>
</dbReference>
<keyword evidence="5" id="KW-0057">Aromatic amino acid biosynthesis</keyword>
<evidence type="ECO:0000256" key="3">
    <source>
        <dbReference type="ARBA" id="ARBA00012266"/>
    </source>
</evidence>
<dbReference type="InterPro" id="IPR015890">
    <property type="entry name" value="Chorismate_C"/>
</dbReference>
<dbReference type="UniPathway" id="UPA00035">
    <property type="reaction ID" value="UER00040"/>
</dbReference>
<name>B8GJ32_METPE</name>
<gene>
    <name evidence="9" type="ordered locus">Mpal_0219</name>
</gene>
<dbReference type="KEGG" id="mpl:Mpal_0219"/>
<evidence type="ECO:0000256" key="2">
    <source>
        <dbReference type="ARBA" id="ARBA00009562"/>
    </source>
</evidence>
<dbReference type="Pfam" id="PF00425">
    <property type="entry name" value="Chorismate_bind"/>
    <property type="match status" value="1"/>
</dbReference>
<comment type="pathway">
    <text evidence="1">Amino-acid biosynthesis; L-tryptophan biosynthesis; L-tryptophan from chorismate: step 1/5.</text>
</comment>
<evidence type="ECO:0000256" key="4">
    <source>
        <dbReference type="ARBA" id="ARBA00022822"/>
    </source>
</evidence>
<keyword evidence="4" id="KW-0028">Amino-acid biosynthesis</keyword>
<evidence type="ECO:0000313" key="10">
    <source>
        <dbReference type="Proteomes" id="UP000002457"/>
    </source>
</evidence>
<dbReference type="GO" id="GO:0000162">
    <property type="term" value="P:L-tryptophan biosynthetic process"/>
    <property type="evidence" value="ECO:0007669"/>
    <property type="project" value="UniProtKB-UniPathway"/>
</dbReference>
<dbReference type="Gene3D" id="3.60.120.10">
    <property type="entry name" value="Anthranilate synthase"/>
    <property type="match status" value="1"/>
</dbReference>
<evidence type="ECO:0000256" key="5">
    <source>
        <dbReference type="ARBA" id="ARBA00023141"/>
    </source>
</evidence>
<dbReference type="InterPro" id="IPR019999">
    <property type="entry name" value="Anth_synth_I-like"/>
</dbReference>
<evidence type="ECO:0000259" key="7">
    <source>
        <dbReference type="Pfam" id="PF00425"/>
    </source>
</evidence>